<evidence type="ECO:0000313" key="2">
    <source>
        <dbReference type="Proteomes" id="UP000237423"/>
    </source>
</evidence>
<name>A0A2S5CGV9_9GAMM</name>
<protein>
    <recommendedName>
        <fullName evidence="3">Condensation domain-containing protein</fullName>
    </recommendedName>
</protein>
<dbReference type="Gene3D" id="3.30.559.10">
    <property type="entry name" value="Chloramphenicol acetyltransferase-like domain"/>
    <property type="match status" value="1"/>
</dbReference>
<proteinExistence type="predicted"/>
<dbReference type="InterPro" id="IPR023213">
    <property type="entry name" value="CAT-like_dom_sf"/>
</dbReference>
<reference evidence="1 2" key="1">
    <citation type="submission" date="2017-11" db="EMBL/GenBank/DDBJ databases">
        <title>Draft Genome Sequence of Methylobacter psychrotolerans Sph1T, an Obligate Methanotroph from Low-Temperature Environments.</title>
        <authorList>
            <person name="Oshkin I.Y."/>
            <person name="Miroshnikov K."/>
            <person name="Belova S.E."/>
            <person name="Korzhenkov A."/>
            <person name="Toshchakov S.V."/>
            <person name="Dedysh S.N."/>
        </authorList>
    </citation>
    <scope>NUCLEOTIDE SEQUENCE [LARGE SCALE GENOMIC DNA]</scope>
    <source>
        <strain evidence="1 2">Sph1</strain>
    </source>
</reference>
<evidence type="ECO:0000313" key="1">
    <source>
        <dbReference type="EMBL" id="POZ50050.1"/>
    </source>
</evidence>
<dbReference type="AlphaFoldDB" id="A0A2S5CGV9"/>
<comment type="caution">
    <text evidence="1">The sequence shown here is derived from an EMBL/GenBank/DDBJ whole genome shotgun (WGS) entry which is preliminary data.</text>
</comment>
<sequence length="434" mass="48318">MLETANPLPEHIVLNGADYFCLQLDRLMWQTSGKRNVCVLVVTLAERLALADLQQQLDQRPAYQWLCRLRLREGLPFSLAQWVYEPKAAMPVVSEYPLAASGKLPDGLLSGGLDIKKQAPFKIDLLQSGDAGSVLVFTWHHVLMDAHGGELFIRYLGMPPAVRQASWVAPEEPKLPLKVRGKIASDMKQFLYDTSSLPLLSLYKSNLDKPQACYRVLSFTPQQTLMVNGEAKRLDAGFLPSAFYLAATTYAVAQVQKKRGEIDGDALVPVPVDRRKRGAPGAILGNQVSFLFYRLPKAILEDVPAMTGELMTQMKALMRAESPAHYTVMMDFLRRLPGFIYRRVLKAPTQGLMASFFYSDTGDSLQDFTGLFGQPVKGAVHYPPNMYPPGLTFIFSRYQGALQITLSYMHADLTEFEAQQLLATVHSVLLGDKG</sequence>
<gene>
    <name evidence="1" type="ORF">AADEFJLK_04174</name>
</gene>
<dbReference type="Proteomes" id="UP000237423">
    <property type="component" value="Unassembled WGS sequence"/>
</dbReference>
<organism evidence="1 2">
    <name type="scientific">Methylovulum psychrotolerans</name>
    <dbReference type="NCBI Taxonomy" id="1704499"/>
    <lineage>
        <taxon>Bacteria</taxon>
        <taxon>Pseudomonadati</taxon>
        <taxon>Pseudomonadota</taxon>
        <taxon>Gammaproteobacteria</taxon>
        <taxon>Methylococcales</taxon>
        <taxon>Methylococcaceae</taxon>
        <taxon>Methylovulum</taxon>
    </lineage>
</organism>
<evidence type="ECO:0008006" key="3">
    <source>
        <dbReference type="Google" id="ProtNLM"/>
    </source>
</evidence>
<dbReference type="SUPFAM" id="SSF52777">
    <property type="entry name" value="CoA-dependent acyltransferases"/>
    <property type="match status" value="1"/>
</dbReference>
<dbReference type="RefSeq" id="WP_103975640.1">
    <property type="nucleotide sequence ID" value="NZ_PGFZ01000016.1"/>
</dbReference>
<accession>A0A2S5CGV9</accession>
<dbReference type="EMBL" id="PGFZ01000016">
    <property type="protein sequence ID" value="POZ50050.1"/>
    <property type="molecule type" value="Genomic_DNA"/>
</dbReference>